<dbReference type="GO" id="GO:0002758">
    <property type="term" value="P:innate immune response-activating signaling pathway"/>
    <property type="evidence" value="ECO:0007669"/>
    <property type="project" value="UniProtKB-ARBA"/>
</dbReference>
<name>A0A3L6PGI6_PANMI</name>
<feature type="domain" description="Disease resistance protein winged helix" evidence="3">
    <location>
        <begin position="77"/>
        <end position="127"/>
    </location>
</feature>
<reference evidence="5" key="1">
    <citation type="journal article" date="2019" name="Nat. Commun.">
        <title>The genome of broomcorn millet.</title>
        <authorList>
            <person name="Zou C."/>
            <person name="Miki D."/>
            <person name="Li D."/>
            <person name="Tang Q."/>
            <person name="Xiao L."/>
            <person name="Rajput S."/>
            <person name="Deng P."/>
            <person name="Jia W."/>
            <person name="Huang R."/>
            <person name="Zhang M."/>
            <person name="Sun Y."/>
            <person name="Hu J."/>
            <person name="Fu X."/>
            <person name="Schnable P.S."/>
            <person name="Li F."/>
            <person name="Zhang H."/>
            <person name="Feng B."/>
            <person name="Zhu X."/>
            <person name="Liu R."/>
            <person name="Schnable J.C."/>
            <person name="Zhu J.-K."/>
            <person name="Zhang H."/>
        </authorList>
    </citation>
    <scope>NUCLEOTIDE SEQUENCE [LARGE SCALE GENOMIC DNA]</scope>
</reference>
<evidence type="ECO:0000256" key="1">
    <source>
        <dbReference type="ARBA" id="ARBA00022737"/>
    </source>
</evidence>
<comment type="caution">
    <text evidence="4">The sequence shown here is derived from an EMBL/GenBank/DDBJ whole genome shotgun (WGS) entry which is preliminary data.</text>
</comment>
<dbReference type="OrthoDB" id="591416at2759"/>
<dbReference type="InterPro" id="IPR036388">
    <property type="entry name" value="WH-like_DNA-bd_sf"/>
</dbReference>
<dbReference type="Pfam" id="PF23559">
    <property type="entry name" value="WHD_DRP"/>
    <property type="match status" value="1"/>
</dbReference>
<evidence type="ECO:0000313" key="5">
    <source>
        <dbReference type="Proteomes" id="UP000275267"/>
    </source>
</evidence>
<dbReference type="SUPFAM" id="SSF52540">
    <property type="entry name" value="P-loop containing nucleoside triphosphate hydrolases"/>
    <property type="match status" value="1"/>
</dbReference>
<dbReference type="InterPro" id="IPR027417">
    <property type="entry name" value="P-loop_NTPase"/>
</dbReference>
<keyword evidence="5" id="KW-1185">Reference proteome</keyword>
<dbReference type="GO" id="GO:0009626">
    <property type="term" value="P:plant-type hypersensitive response"/>
    <property type="evidence" value="ECO:0007669"/>
    <property type="project" value="UniProtKB-ARBA"/>
</dbReference>
<dbReference type="STRING" id="4540.A0A3L6PGI6"/>
<dbReference type="EMBL" id="PQIB02000018">
    <property type="protein sequence ID" value="RLM55948.1"/>
    <property type="molecule type" value="Genomic_DNA"/>
</dbReference>
<dbReference type="InterPro" id="IPR058922">
    <property type="entry name" value="WHD_DRP"/>
</dbReference>
<dbReference type="InterPro" id="IPR044974">
    <property type="entry name" value="Disease_R_plants"/>
</dbReference>
<accession>A0A3L6PGI6</accession>
<dbReference type="Proteomes" id="UP000275267">
    <property type="component" value="Unassembled WGS sequence"/>
</dbReference>
<proteinExistence type="predicted"/>
<dbReference type="InterPro" id="IPR042197">
    <property type="entry name" value="Apaf_helical"/>
</dbReference>
<dbReference type="PANTHER" id="PTHR23155:SF1052">
    <property type="entry name" value="DISEASE RESISTANCE PROTEIN RPM1"/>
    <property type="match status" value="1"/>
</dbReference>
<dbReference type="Gene3D" id="1.10.8.430">
    <property type="entry name" value="Helical domain of apoptotic protease-activating factors"/>
    <property type="match status" value="1"/>
</dbReference>
<dbReference type="AlphaFoldDB" id="A0A3L6PGI6"/>
<gene>
    <name evidence="4" type="ORF">C2845_PM10G14410</name>
</gene>
<sequence>MVRKALDNMYEVTEGLPLAIVVLAGLLRTKNIADWSKVFEQLKSSDEPKRVKRILALSFDDLPSRLKSCFLYFAGMPENLIFNAKRIVRLWAAEGFLKAKMGKTMEDVGETYLKELISRGLLQVVEKDLKGV</sequence>
<evidence type="ECO:0000256" key="2">
    <source>
        <dbReference type="ARBA" id="ARBA00022821"/>
    </source>
</evidence>
<dbReference type="GO" id="GO:0042742">
    <property type="term" value="P:defense response to bacterium"/>
    <property type="evidence" value="ECO:0007669"/>
    <property type="project" value="UniProtKB-ARBA"/>
</dbReference>
<dbReference type="Gene3D" id="1.10.10.10">
    <property type="entry name" value="Winged helix-like DNA-binding domain superfamily/Winged helix DNA-binding domain"/>
    <property type="match status" value="1"/>
</dbReference>
<evidence type="ECO:0000313" key="4">
    <source>
        <dbReference type="EMBL" id="RLM55948.1"/>
    </source>
</evidence>
<keyword evidence="2" id="KW-0611">Plant defense</keyword>
<organism evidence="4 5">
    <name type="scientific">Panicum miliaceum</name>
    <name type="common">Proso millet</name>
    <name type="synonym">Broomcorn millet</name>
    <dbReference type="NCBI Taxonomy" id="4540"/>
    <lineage>
        <taxon>Eukaryota</taxon>
        <taxon>Viridiplantae</taxon>
        <taxon>Streptophyta</taxon>
        <taxon>Embryophyta</taxon>
        <taxon>Tracheophyta</taxon>
        <taxon>Spermatophyta</taxon>
        <taxon>Magnoliopsida</taxon>
        <taxon>Liliopsida</taxon>
        <taxon>Poales</taxon>
        <taxon>Poaceae</taxon>
        <taxon>PACMAD clade</taxon>
        <taxon>Panicoideae</taxon>
        <taxon>Panicodae</taxon>
        <taxon>Paniceae</taxon>
        <taxon>Panicinae</taxon>
        <taxon>Panicum</taxon>
        <taxon>Panicum sect. Panicum</taxon>
    </lineage>
</organism>
<protein>
    <submittedName>
        <fullName evidence="4">Disease resistance RPP8-like protein 4</fullName>
    </submittedName>
</protein>
<evidence type="ECO:0000259" key="3">
    <source>
        <dbReference type="Pfam" id="PF23559"/>
    </source>
</evidence>
<dbReference type="PANTHER" id="PTHR23155">
    <property type="entry name" value="DISEASE RESISTANCE PROTEIN RP"/>
    <property type="match status" value="1"/>
</dbReference>
<keyword evidence="1" id="KW-0677">Repeat</keyword>
<dbReference type="FunFam" id="1.10.10.10:FF:000322">
    <property type="entry name" value="Probable disease resistance protein At1g63360"/>
    <property type="match status" value="1"/>
</dbReference>